<proteinExistence type="predicted"/>
<name>A0A644W5U0_9ZZZZ</name>
<dbReference type="AlphaFoldDB" id="A0A644W5U0"/>
<evidence type="ECO:0000313" key="1">
    <source>
        <dbReference type="EMBL" id="MPL98947.1"/>
    </source>
</evidence>
<comment type="caution">
    <text evidence="1">The sequence shown here is derived from an EMBL/GenBank/DDBJ whole genome shotgun (WGS) entry which is preliminary data.</text>
</comment>
<organism evidence="1">
    <name type="scientific">bioreactor metagenome</name>
    <dbReference type="NCBI Taxonomy" id="1076179"/>
    <lineage>
        <taxon>unclassified sequences</taxon>
        <taxon>metagenomes</taxon>
        <taxon>ecological metagenomes</taxon>
    </lineage>
</organism>
<accession>A0A644W5U0</accession>
<dbReference type="EMBL" id="VSSQ01000638">
    <property type="protein sequence ID" value="MPL98947.1"/>
    <property type="molecule type" value="Genomic_DNA"/>
</dbReference>
<protein>
    <submittedName>
        <fullName evidence="1">Uncharacterized protein</fullName>
    </submittedName>
</protein>
<gene>
    <name evidence="1" type="ORF">SDC9_45159</name>
</gene>
<reference evidence="1" key="1">
    <citation type="submission" date="2019-08" db="EMBL/GenBank/DDBJ databases">
        <authorList>
            <person name="Kucharzyk K."/>
            <person name="Murdoch R.W."/>
            <person name="Higgins S."/>
            <person name="Loffler F."/>
        </authorList>
    </citation>
    <scope>NUCLEOTIDE SEQUENCE</scope>
</reference>
<sequence>MRSAERDDLARSLHEARGVLQKARRLFQGARQLAVNFAKQALRLRAGRQATIGLADLRAEPGGIRGQPIVLDADRRAELPGREAQTILRGIEDQVIDRNIELPRACEQLLRCRAAQHIGGGAEVKAVEPAQEPILCRKRLSREQRLRQYRFELDQLDPGRDPGAVAQEGGGARGEMHVVFEDGAERFVARRDALPAFPVAQETGDFRLDPGPPHQVADIHLGVAIGDLVDAHGAHAAGAEPHRGEGGLHPVAARRRLVEVDILADHRMSF</sequence>